<dbReference type="PANTHER" id="PTHR30469:SF15">
    <property type="entry name" value="HLYD FAMILY OF SECRETION PROTEINS"/>
    <property type="match status" value="1"/>
</dbReference>
<dbReference type="AlphaFoldDB" id="A0A7Y8GYP1"/>
<proteinExistence type="predicted"/>
<dbReference type="Gene3D" id="2.40.30.170">
    <property type="match status" value="1"/>
</dbReference>
<accession>A0A7Y8GYP1</accession>
<dbReference type="InterPro" id="IPR058625">
    <property type="entry name" value="MdtA-like_BSH"/>
</dbReference>
<protein>
    <submittedName>
        <fullName evidence="2">HlyD family efflux transporter periplasmic adaptor subunit</fullName>
    </submittedName>
</protein>
<dbReference type="Gene3D" id="1.10.287.470">
    <property type="entry name" value="Helix hairpin bin"/>
    <property type="match status" value="1"/>
</dbReference>
<sequence length="413" mass="42515">MKMNPQLSRRLLLGGLAVALLAALAWVALRTGPLAPTKVQVTEVKKGSVSPAIFGIGQVEAQRSWMVGPTVAGRVLGVQVDVGQTVQPGQPLAEMDPVDLDQRLAALDASLARAQSTQQAAGRGLSARASRMRLTSTLIARPPRGGLKLAAANLKRNEDLAKQAFISAGALEARAQEVASANAGVAAAQANLGGSAQDIARLRAERAALAQQRGNLKLVAPAAAVVTARDAEAGTTVVAGQAVLRLMDPASLWVKLRVDQGRSAGLAPGLAARITLRSRPGEALAGQVVRVEPLADSVTEERLAMVAFDALPAGVSVGEMAEVTLQLPATADSLLLPNAAVVQHEGQTGVWRLKDGALAFAPVTLGVQGLDGTVQVITGLDEGDTVVLYSQTALKANARIAVVEQLLPAGAKK</sequence>
<organism evidence="2 3">
    <name type="scientific">Hydrogenophaga aromaticivorans</name>
    <dbReference type="NCBI Taxonomy" id="2610898"/>
    <lineage>
        <taxon>Bacteria</taxon>
        <taxon>Pseudomonadati</taxon>
        <taxon>Pseudomonadota</taxon>
        <taxon>Betaproteobacteria</taxon>
        <taxon>Burkholderiales</taxon>
        <taxon>Comamonadaceae</taxon>
        <taxon>Hydrogenophaga</taxon>
    </lineage>
</organism>
<name>A0A7Y8GYP1_9BURK</name>
<dbReference type="Gene3D" id="2.40.420.20">
    <property type="match status" value="1"/>
</dbReference>
<evidence type="ECO:0000313" key="3">
    <source>
        <dbReference type="Proteomes" id="UP000545507"/>
    </source>
</evidence>
<evidence type="ECO:0000313" key="2">
    <source>
        <dbReference type="EMBL" id="NWF47315.1"/>
    </source>
</evidence>
<dbReference type="RefSeq" id="WP_177137195.1">
    <property type="nucleotide sequence ID" value="NZ_VYGV01000016.1"/>
</dbReference>
<keyword evidence="3" id="KW-1185">Reference proteome</keyword>
<dbReference type="InterPro" id="IPR006311">
    <property type="entry name" value="TAT_signal"/>
</dbReference>
<dbReference type="PANTHER" id="PTHR30469">
    <property type="entry name" value="MULTIDRUG RESISTANCE PROTEIN MDTA"/>
    <property type="match status" value="1"/>
</dbReference>
<feature type="domain" description="Multidrug resistance protein MdtA-like barrel-sandwich hybrid" evidence="1">
    <location>
        <begin position="67"/>
        <end position="242"/>
    </location>
</feature>
<dbReference type="Proteomes" id="UP000545507">
    <property type="component" value="Unassembled WGS sequence"/>
</dbReference>
<dbReference type="SUPFAM" id="SSF111369">
    <property type="entry name" value="HlyD-like secretion proteins"/>
    <property type="match status" value="1"/>
</dbReference>
<dbReference type="PROSITE" id="PS51318">
    <property type="entry name" value="TAT"/>
    <property type="match status" value="1"/>
</dbReference>
<dbReference type="EMBL" id="VYGV01000016">
    <property type="protein sequence ID" value="NWF47315.1"/>
    <property type="molecule type" value="Genomic_DNA"/>
</dbReference>
<gene>
    <name evidence="2" type="ORF">F3K02_18950</name>
</gene>
<comment type="caution">
    <text evidence="2">The sequence shown here is derived from an EMBL/GenBank/DDBJ whole genome shotgun (WGS) entry which is preliminary data.</text>
</comment>
<dbReference type="GO" id="GO:0015562">
    <property type="term" value="F:efflux transmembrane transporter activity"/>
    <property type="evidence" value="ECO:0007669"/>
    <property type="project" value="TreeGrafter"/>
</dbReference>
<dbReference type="GO" id="GO:1990281">
    <property type="term" value="C:efflux pump complex"/>
    <property type="evidence" value="ECO:0007669"/>
    <property type="project" value="TreeGrafter"/>
</dbReference>
<evidence type="ECO:0000259" key="1">
    <source>
        <dbReference type="Pfam" id="PF25917"/>
    </source>
</evidence>
<reference evidence="2 3" key="1">
    <citation type="submission" date="2019-09" db="EMBL/GenBank/DDBJ databases">
        <title>Hydrogenophaga aromatica sp. nov., isolated from a para-xylene-degrading enrichment culture.</title>
        <authorList>
            <person name="Tancsics A."/>
            <person name="Banerjee S."/>
        </authorList>
    </citation>
    <scope>NUCLEOTIDE SEQUENCE [LARGE SCALE GENOMIC DNA]</scope>
    <source>
        <strain evidence="2 3">D2P1</strain>
    </source>
</reference>
<dbReference type="Pfam" id="PF25917">
    <property type="entry name" value="BSH_RND"/>
    <property type="match status" value="1"/>
</dbReference>
<dbReference type="Gene3D" id="2.40.50.100">
    <property type="match status" value="1"/>
</dbReference>